<proteinExistence type="predicted"/>
<keyword evidence="1" id="KW-0812">Transmembrane</keyword>
<dbReference type="OrthoDB" id="5342093at2759"/>
<sequence>MLVAACHVSMRKEDFCGKAVIIDKSNRTMAGHQKLAELMAKHSEVAIFERFEFLNAINLLYLQAELVELEIELKASMKDDLDSRDDERQRDETILQQTNIKAHDSPDPSDLHFLRKWMGGPKLGNRPLLGRDSDLWEISQASSLVALKARKGDDAISSLFLHKVLRWWHYSIGHRFEKPRDVEMQYVEYEDKTLLRIADIMGSIISSGLLVGDIVALYFVENMPLRLGIVAVFTQVFSLVVVLVTRARKVEMFAATAAFVAVQVVFPTMPESTKNGRRRKYVTHYHAMKERIQGRKLNIDSDETHYHTMLYFSRQDPAHD</sequence>
<name>A0A1L7WUU2_9HELO</name>
<gene>
    <name evidence="3" type="ORF">PAC_06434</name>
</gene>
<keyword evidence="1" id="KW-0472">Membrane</keyword>
<keyword evidence="4" id="KW-1185">Reference proteome</keyword>
<evidence type="ECO:0000259" key="2">
    <source>
        <dbReference type="Pfam" id="PF20237"/>
    </source>
</evidence>
<evidence type="ECO:0000256" key="1">
    <source>
        <dbReference type="SAM" id="Phobius"/>
    </source>
</evidence>
<reference evidence="3 4" key="1">
    <citation type="submission" date="2016-03" db="EMBL/GenBank/DDBJ databases">
        <authorList>
            <person name="Ploux O."/>
        </authorList>
    </citation>
    <scope>NUCLEOTIDE SEQUENCE [LARGE SCALE GENOMIC DNA]</scope>
    <source>
        <strain evidence="3 4">UAMH 11012</strain>
    </source>
</reference>
<feature type="transmembrane region" description="Helical" evidence="1">
    <location>
        <begin position="200"/>
        <end position="220"/>
    </location>
</feature>
<evidence type="ECO:0000313" key="3">
    <source>
        <dbReference type="EMBL" id="CZR56545.1"/>
    </source>
</evidence>
<organism evidence="3 4">
    <name type="scientific">Phialocephala subalpina</name>
    <dbReference type="NCBI Taxonomy" id="576137"/>
    <lineage>
        <taxon>Eukaryota</taxon>
        <taxon>Fungi</taxon>
        <taxon>Dikarya</taxon>
        <taxon>Ascomycota</taxon>
        <taxon>Pezizomycotina</taxon>
        <taxon>Leotiomycetes</taxon>
        <taxon>Helotiales</taxon>
        <taxon>Mollisiaceae</taxon>
        <taxon>Phialocephala</taxon>
        <taxon>Phialocephala fortinii species complex</taxon>
    </lineage>
</organism>
<evidence type="ECO:0000313" key="4">
    <source>
        <dbReference type="Proteomes" id="UP000184330"/>
    </source>
</evidence>
<feature type="domain" description="DUF6594" evidence="2">
    <location>
        <begin position="33"/>
        <end position="264"/>
    </location>
</feature>
<dbReference type="PANTHER" id="PTHR34502:SF5">
    <property type="entry name" value="DUF6594 DOMAIN-CONTAINING PROTEIN"/>
    <property type="match status" value="1"/>
</dbReference>
<keyword evidence="1" id="KW-1133">Transmembrane helix</keyword>
<dbReference type="AlphaFoldDB" id="A0A1L7WUU2"/>
<dbReference type="PANTHER" id="PTHR34502">
    <property type="entry name" value="DUF6594 DOMAIN-CONTAINING PROTEIN-RELATED"/>
    <property type="match status" value="1"/>
</dbReference>
<feature type="transmembrane region" description="Helical" evidence="1">
    <location>
        <begin position="227"/>
        <end position="246"/>
    </location>
</feature>
<dbReference type="EMBL" id="FJOG01000008">
    <property type="protein sequence ID" value="CZR56545.1"/>
    <property type="molecule type" value="Genomic_DNA"/>
</dbReference>
<dbReference type="InterPro" id="IPR046529">
    <property type="entry name" value="DUF6594"/>
</dbReference>
<accession>A0A1L7WUU2</accession>
<dbReference type="Pfam" id="PF20237">
    <property type="entry name" value="DUF6594"/>
    <property type="match status" value="1"/>
</dbReference>
<dbReference type="Proteomes" id="UP000184330">
    <property type="component" value="Unassembled WGS sequence"/>
</dbReference>
<protein>
    <recommendedName>
        <fullName evidence="2">DUF6594 domain-containing protein</fullName>
    </recommendedName>
</protein>